<dbReference type="InterPro" id="IPR048068">
    <property type="entry name" value="LarA-like"/>
</dbReference>
<comment type="caution">
    <text evidence="1">The sequence shown here is derived from an EMBL/GenBank/DDBJ whole genome shotgun (WGS) entry which is preliminary data.</text>
</comment>
<dbReference type="AlphaFoldDB" id="A0A645BKE1"/>
<protein>
    <recommendedName>
        <fullName evidence="2">LarA-like N-terminal domain-containing protein</fullName>
    </recommendedName>
</protein>
<dbReference type="PANTHER" id="PTHR33171">
    <property type="entry name" value="LAR_N DOMAIN-CONTAINING PROTEIN"/>
    <property type="match status" value="1"/>
</dbReference>
<name>A0A645BKE1_9ZZZZ</name>
<dbReference type="EMBL" id="VSSQ01019549">
    <property type="protein sequence ID" value="MPM63683.1"/>
    <property type="molecule type" value="Genomic_DNA"/>
</dbReference>
<dbReference type="Gene3D" id="3.40.50.11440">
    <property type="match status" value="1"/>
</dbReference>
<evidence type="ECO:0008006" key="2">
    <source>
        <dbReference type="Google" id="ProtNLM"/>
    </source>
</evidence>
<dbReference type="Gene3D" id="3.90.226.30">
    <property type="match status" value="1"/>
</dbReference>
<evidence type="ECO:0000313" key="1">
    <source>
        <dbReference type="EMBL" id="MPM63683.1"/>
    </source>
</evidence>
<gene>
    <name evidence="1" type="ORF">SDC9_110564</name>
</gene>
<sequence length="259" mass="28480">MVGFSGGNKYFFPGIAGPDIIDLSHWLGALITSYEIIGTKDTPVRALINLAASFIPRPRSAICVVDTQEGVAGVFCGTPEEAWSQAADLSAQVHIRWVDKPFQTVLSVMPLMYNEIWVGAKGMYKMEPVVADGGEVIIYAPHIHEFSVVHGKYIKQIGYHVRDYFVKQPGKFAGIPGGVLAHSTHLRGKGTYDPVNGIESPRIRVTLATGIPEAECKAVNLGYRDPAGIDVDEWISRQDENLLVVPRAGEFLYRLKKKE</sequence>
<accession>A0A645BKE1</accession>
<organism evidence="1">
    <name type="scientific">bioreactor metagenome</name>
    <dbReference type="NCBI Taxonomy" id="1076179"/>
    <lineage>
        <taxon>unclassified sequences</taxon>
        <taxon>metagenomes</taxon>
        <taxon>ecological metagenomes</taxon>
    </lineage>
</organism>
<proteinExistence type="predicted"/>
<dbReference type="PANTHER" id="PTHR33171:SF17">
    <property type="entry name" value="LARA-LIKE N-TERMINAL DOMAIN-CONTAINING PROTEIN"/>
    <property type="match status" value="1"/>
</dbReference>
<reference evidence="1" key="1">
    <citation type="submission" date="2019-08" db="EMBL/GenBank/DDBJ databases">
        <authorList>
            <person name="Kucharzyk K."/>
            <person name="Murdoch R.W."/>
            <person name="Higgins S."/>
            <person name="Loffler F."/>
        </authorList>
    </citation>
    <scope>NUCLEOTIDE SEQUENCE</scope>
</reference>
<dbReference type="InterPro" id="IPR043166">
    <property type="entry name" value="LarA-like_C"/>
</dbReference>